<protein>
    <recommendedName>
        <fullName evidence="5">HTH tetR-type domain-containing protein</fullName>
    </recommendedName>
</protein>
<evidence type="ECO:0000259" key="5">
    <source>
        <dbReference type="PROSITE" id="PS50977"/>
    </source>
</evidence>
<feature type="DNA-binding region" description="H-T-H motif" evidence="4">
    <location>
        <begin position="36"/>
        <end position="55"/>
    </location>
</feature>
<evidence type="ECO:0000313" key="6">
    <source>
        <dbReference type="EMBL" id="BDE06105.1"/>
    </source>
</evidence>
<dbReference type="PRINTS" id="PR00455">
    <property type="entry name" value="HTHTETR"/>
</dbReference>
<keyword evidence="2 4" id="KW-0238">DNA-binding</keyword>
<accession>A0AAN2C931</accession>
<dbReference type="GO" id="GO:0003700">
    <property type="term" value="F:DNA-binding transcription factor activity"/>
    <property type="evidence" value="ECO:0007669"/>
    <property type="project" value="TreeGrafter"/>
</dbReference>
<dbReference type="SUPFAM" id="SSF48498">
    <property type="entry name" value="Tetracyclin repressor-like, C-terminal domain"/>
    <property type="match status" value="1"/>
</dbReference>
<reference evidence="6 7" key="1">
    <citation type="journal article" date="2022" name="ISME Commun">
        <title>Vulcanimicrobium alpinus gen. nov. sp. nov., the first cultivated representative of the candidate phylum 'Eremiobacterota', is a metabolically versatile aerobic anoxygenic phototroph.</title>
        <authorList>
            <person name="Yabe S."/>
            <person name="Muto K."/>
            <person name="Abe K."/>
            <person name="Yokota A."/>
            <person name="Staudigel H."/>
            <person name="Tebo B.M."/>
        </authorList>
    </citation>
    <scope>NUCLEOTIDE SEQUENCE [LARGE SCALE GENOMIC DNA]</scope>
    <source>
        <strain evidence="6 7">WC8-2</strain>
    </source>
</reference>
<dbReference type="PANTHER" id="PTHR30055">
    <property type="entry name" value="HTH-TYPE TRANSCRIPTIONAL REGULATOR RUTR"/>
    <property type="match status" value="1"/>
</dbReference>
<dbReference type="InterPro" id="IPR001647">
    <property type="entry name" value="HTH_TetR"/>
</dbReference>
<dbReference type="Proteomes" id="UP001317532">
    <property type="component" value="Chromosome"/>
</dbReference>
<evidence type="ECO:0000256" key="2">
    <source>
        <dbReference type="ARBA" id="ARBA00023125"/>
    </source>
</evidence>
<keyword evidence="7" id="KW-1185">Reference proteome</keyword>
<dbReference type="InterPro" id="IPR009057">
    <property type="entry name" value="Homeodomain-like_sf"/>
</dbReference>
<evidence type="ECO:0000256" key="4">
    <source>
        <dbReference type="PROSITE-ProRule" id="PRU00335"/>
    </source>
</evidence>
<gene>
    <name evidence="6" type="ORF">WPS_13810</name>
</gene>
<proteinExistence type="predicted"/>
<keyword evidence="1" id="KW-0805">Transcription regulation</keyword>
<dbReference type="EMBL" id="AP025523">
    <property type="protein sequence ID" value="BDE06105.1"/>
    <property type="molecule type" value="Genomic_DNA"/>
</dbReference>
<dbReference type="GO" id="GO:0000976">
    <property type="term" value="F:transcription cis-regulatory region binding"/>
    <property type="evidence" value="ECO:0007669"/>
    <property type="project" value="TreeGrafter"/>
</dbReference>
<dbReference type="AlphaFoldDB" id="A0AAN2C931"/>
<dbReference type="RefSeq" id="WP_317997093.1">
    <property type="nucleotide sequence ID" value="NZ_AP025523.1"/>
</dbReference>
<dbReference type="PROSITE" id="PS50977">
    <property type="entry name" value="HTH_TETR_2"/>
    <property type="match status" value="1"/>
</dbReference>
<evidence type="ECO:0000313" key="7">
    <source>
        <dbReference type="Proteomes" id="UP001317532"/>
    </source>
</evidence>
<evidence type="ECO:0000256" key="1">
    <source>
        <dbReference type="ARBA" id="ARBA00023015"/>
    </source>
</evidence>
<dbReference type="InterPro" id="IPR036271">
    <property type="entry name" value="Tet_transcr_reg_TetR-rel_C_sf"/>
</dbReference>
<dbReference type="PANTHER" id="PTHR30055:SF234">
    <property type="entry name" value="HTH-TYPE TRANSCRIPTIONAL REGULATOR BETI"/>
    <property type="match status" value="1"/>
</dbReference>
<dbReference type="KEGG" id="vab:WPS_13810"/>
<organism evidence="6 7">
    <name type="scientific">Vulcanimicrobium alpinum</name>
    <dbReference type="NCBI Taxonomy" id="3016050"/>
    <lineage>
        <taxon>Bacteria</taxon>
        <taxon>Bacillati</taxon>
        <taxon>Vulcanimicrobiota</taxon>
        <taxon>Vulcanimicrobiia</taxon>
        <taxon>Vulcanimicrobiales</taxon>
        <taxon>Vulcanimicrobiaceae</taxon>
        <taxon>Vulcanimicrobium</taxon>
    </lineage>
</organism>
<name>A0AAN2C931_UNVUL</name>
<dbReference type="Pfam" id="PF00440">
    <property type="entry name" value="TetR_N"/>
    <property type="match status" value="1"/>
</dbReference>
<dbReference type="SUPFAM" id="SSF46689">
    <property type="entry name" value="Homeodomain-like"/>
    <property type="match status" value="1"/>
</dbReference>
<dbReference type="InterPro" id="IPR050109">
    <property type="entry name" value="HTH-type_TetR-like_transc_reg"/>
</dbReference>
<evidence type="ECO:0000256" key="3">
    <source>
        <dbReference type="ARBA" id="ARBA00023163"/>
    </source>
</evidence>
<feature type="domain" description="HTH tetR-type" evidence="5">
    <location>
        <begin position="13"/>
        <end position="73"/>
    </location>
</feature>
<dbReference type="Gene3D" id="1.10.357.10">
    <property type="entry name" value="Tetracycline Repressor, domain 2"/>
    <property type="match status" value="1"/>
</dbReference>
<keyword evidence="3" id="KW-0804">Transcription</keyword>
<sequence length="198" mass="21319">MLAAGHRTQTGVEETRARIINAARELFEARGTRGTTTREVAERAGVNEATLFRHFGSKRALLDAMREASCGIDELRSTIASLSGTDVRADLRVLARQSVEHMLAKRAMMCVSLAEEAAGTDDAPEWRGPSQIVDELVAYFTARIAAGQMRGDALVLARCFLGTFFSYVVGRKIWGSGAIADPAAIDAIVDVFLNGACV</sequence>